<accession>A0A485LEB1</accession>
<dbReference type="GO" id="GO:0008270">
    <property type="term" value="F:zinc ion binding"/>
    <property type="evidence" value="ECO:0007669"/>
    <property type="project" value="UniProtKB-KW"/>
</dbReference>
<dbReference type="EMBL" id="VJMH01006742">
    <property type="protein sequence ID" value="KAF0688227.1"/>
    <property type="molecule type" value="Genomic_DNA"/>
</dbReference>
<feature type="compositionally biased region" description="Basic and acidic residues" evidence="7">
    <location>
        <begin position="592"/>
        <end position="603"/>
    </location>
</feature>
<proteinExistence type="predicted"/>
<feature type="region of interest" description="Disordered" evidence="7">
    <location>
        <begin position="427"/>
        <end position="674"/>
    </location>
</feature>
<feature type="domain" description="CCHC-type" evidence="9">
    <location>
        <begin position="205"/>
        <end position="220"/>
    </location>
</feature>
<dbReference type="PROSITE" id="PS50158">
    <property type="entry name" value="ZF_CCHC"/>
    <property type="match status" value="1"/>
</dbReference>
<feature type="domain" description="RING-type" evidence="8">
    <location>
        <begin position="298"/>
        <end position="338"/>
    </location>
</feature>
<feature type="compositionally biased region" description="Basic residues" evidence="7">
    <location>
        <begin position="582"/>
        <end position="591"/>
    </location>
</feature>
<dbReference type="GO" id="GO:0003676">
    <property type="term" value="F:nucleic acid binding"/>
    <property type="evidence" value="ECO:0007669"/>
    <property type="project" value="InterPro"/>
</dbReference>
<dbReference type="InterPro" id="IPR025829">
    <property type="entry name" value="Zn_knuckle_CX2CX3GHX4C"/>
</dbReference>
<dbReference type="GO" id="GO:0061630">
    <property type="term" value="F:ubiquitin protein ligase activity"/>
    <property type="evidence" value="ECO:0007669"/>
    <property type="project" value="InterPro"/>
</dbReference>
<dbReference type="InterPro" id="IPR014891">
    <property type="entry name" value="DWNN_domain"/>
</dbReference>
<dbReference type="GO" id="GO:0016567">
    <property type="term" value="P:protein ubiquitination"/>
    <property type="evidence" value="ECO:0007669"/>
    <property type="project" value="InterPro"/>
</dbReference>
<dbReference type="Proteomes" id="UP000332933">
    <property type="component" value="Unassembled WGS sequence"/>
</dbReference>
<dbReference type="PROSITE" id="PS50089">
    <property type="entry name" value="ZF_RING_2"/>
    <property type="match status" value="1"/>
</dbReference>
<evidence type="ECO:0000256" key="3">
    <source>
        <dbReference type="ARBA" id="ARBA00022771"/>
    </source>
</evidence>
<dbReference type="GO" id="GO:0005634">
    <property type="term" value="C:nucleus"/>
    <property type="evidence" value="ECO:0007669"/>
    <property type="project" value="UniProtKB-SubCell"/>
</dbReference>
<evidence type="ECO:0000256" key="5">
    <source>
        <dbReference type="ARBA" id="ARBA00023242"/>
    </source>
</evidence>
<evidence type="ECO:0000313" key="13">
    <source>
        <dbReference type="Proteomes" id="UP000332933"/>
    </source>
</evidence>
<dbReference type="SUPFAM" id="SSF57850">
    <property type="entry name" value="RING/U-box"/>
    <property type="match status" value="1"/>
</dbReference>
<evidence type="ECO:0000313" key="11">
    <source>
        <dbReference type="EMBL" id="KAF0688227.1"/>
    </source>
</evidence>
<feature type="compositionally biased region" description="Basic residues" evidence="7">
    <location>
        <begin position="821"/>
        <end position="838"/>
    </location>
</feature>
<evidence type="ECO:0000256" key="4">
    <source>
        <dbReference type="ARBA" id="ARBA00022833"/>
    </source>
</evidence>
<sequence length="852" mass="94403">MSVHFKFKSEKEFGTVTFHGTSIRVIDLKKAIVEQKKLTKGIDMELTVTDYQTGTVYDDDDFQLPKNTSVIVKRMPVTNKPGILARIKIEQQTLCVLHATACLHQMIPFTTMTITCFFSFNVAYWSHCPHVDMASCGAETVEDEMAALNVIQAEAAEERSIRGPHRTWTREGGSKGPSIPARAPHAGTCGANKPNYDALPRGYVCRRCSVPGHFIQNCPKGDSNVPSIKPRTGIPESMTKRVQDATEAAGRSLCRSGPHGDLAVVIPQENIFRALVKRSGGGSHVEQCRQNPPPHLACPICKTLMRDAVLVPCCHESACDECIRSAVIAHNLTCPLCHKALTPDDLIPNKVTRKSVDDCLLRSQHEIHGVHESRVKTPTPSSTVVVRQDIADAVLDIPKKSKADESMDEDFGDDVFAALPEVEAEPELAVVSSSSSDAVLGETTTSPSTSSPVDATKEETKPCQGRGKTAPPERQQQPSHGHGPPDGALPPTWASAASEQNRYSNVGDELRTSARAPAIDERSDAKASGSERQKRSPDRHRKRSLERHRNQSPVRRRSRSHERNRDRSPKRRRNQSPEYRRNRSPASRRSRERKEKDRSRDRTGTAGRKSHGSRGLDGVKRRDREKRRLVEREPKKHPKASLRGAKLGNLKQNEQNSTTCNANSDETMGVEASTAEPMTTMETVANLGAPASCTNVGNVRDQSKTQMTAEETKTVDAPAIDLGFLEAEPQEKPSAPTYDPQSESRADATHNQHLATPRTFATHAKSQQDTRRVKKQTESNEATRTNERQDNRRGRQEQREDARGAKRRRSEARDKGAERREHRRTGEKKGGKPRRQARAKQGAMARYGPTPS</sequence>
<dbReference type="InterPro" id="IPR003613">
    <property type="entry name" value="Ubox_domain"/>
</dbReference>
<dbReference type="GO" id="GO:0006511">
    <property type="term" value="P:ubiquitin-dependent protein catabolic process"/>
    <property type="evidence" value="ECO:0007669"/>
    <property type="project" value="TreeGrafter"/>
</dbReference>
<reference evidence="12 13" key="1">
    <citation type="submission" date="2019-03" db="EMBL/GenBank/DDBJ databases">
        <authorList>
            <person name="Gaulin E."/>
            <person name="Dumas B."/>
        </authorList>
    </citation>
    <scope>NUCLEOTIDE SEQUENCE [LARGE SCALE GENOMIC DNA]</scope>
    <source>
        <strain evidence="12">CBS 568.67</strain>
    </source>
</reference>
<dbReference type="PANTHER" id="PTHR15439">
    <property type="entry name" value="RETINOBLASTOMA-BINDING PROTEIN 6"/>
    <property type="match status" value="1"/>
</dbReference>
<dbReference type="InterPro" id="IPR013083">
    <property type="entry name" value="Znf_RING/FYVE/PHD"/>
</dbReference>
<feature type="compositionally biased region" description="Polar residues" evidence="7">
    <location>
        <begin position="495"/>
        <end position="504"/>
    </location>
</feature>
<dbReference type="Gene3D" id="4.10.60.10">
    <property type="entry name" value="Zinc finger, CCHC-type"/>
    <property type="match status" value="1"/>
</dbReference>
<name>A0A485LEB1_9STRA</name>
<dbReference type="SMART" id="SM01180">
    <property type="entry name" value="DWNN"/>
    <property type="match status" value="1"/>
</dbReference>
<feature type="domain" description="DWNN" evidence="10">
    <location>
        <begin position="3"/>
        <end position="76"/>
    </location>
</feature>
<feature type="compositionally biased region" description="Basic and acidic residues" evidence="7">
    <location>
        <begin position="766"/>
        <end position="778"/>
    </location>
</feature>
<dbReference type="InterPro" id="IPR001878">
    <property type="entry name" value="Znf_CCHC"/>
</dbReference>
<evidence type="ECO:0000259" key="10">
    <source>
        <dbReference type="PROSITE" id="PS51282"/>
    </source>
</evidence>
<dbReference type="Pfam" id="PF08783">
    <property type="entry name" value="DWNN"/>
    <property type="match status" value="1"/>
</dbReference>
<comment type="subcellular location">
    <subcellularLocation>
        <location evidence="1">Nucleus</location>
    </subcellularLocation>
</comment>
<feature type="region of interest" description="Disordered" evidence="7">
    <location>
        <begin position="690"/>
        <end position="852"/>
    </location>
</feature>
<organism evidence="12 13">
    <name type="scientific">Aphanomyces stellatus</name>
    <dbReference type="NCBI Taxonomy" id="120398"/>
    <lineage>
        <taxon>Eukaryota</taxon>
        <taxon>Sar</taxon>
        <taxon>Stramenopiles</taxon>
        <taxon>Oomycota</taxon>
        <taxon>Saprolegniomycetes</taxon>
        <taxon>Saprolegniales</taxon>
        <taxon>Verrucalvaceae</taxon>
        <taxon>Aphanomyces</taxon>
    </lineage>
</organism>
<feature type="compositionally biased region" description="Basic and acidic residues" evidence="7">
    <location>
        <begin position="784"/>
        <end position="804"/>
    </location>
</feature>
<reference evidence="11" key="2">
    <citation type="submission" date="2019-06" db="EMBL/GenBank/DDBJ databases">
        <title>Genomics analysis of Aphanomyces spp. identifies a new class of oomycete effector associated with host adaptation.</title>
        <authorList>
            <person name="Gaulin E."/>
        </authorList>
    </citation>
    <scope>NUCLEOTIDE SEQUENCE</scope>
    <source>
        <strain evidence="11">CBS 578.67</strain>
    </source>
</reference>
<feature type="compositionally biased region" description="Basic and acidic residues" evidence="7">
    <location>
        <begin position="811"/>
        <end position="820"/>
    </location>
</feature>
<dbReference type="PANTHER" id="PTHR15439:SF0">
    <property type="entry name" value="CELL DIVISION CYCLE AND APOPTOSIS REGULATOR PROTEIN 1-RELATED"/>
    <property type="match status" value="1"/>
</dbReference>
<dbReference type="InterPro" id="IPR001841">
    <property type="entry name" value="Znf_RING"/>
</dbReference>
<evidence type="ECO:0000259" key="8">
    <source>
        <dbReference type="PROSITE" id="PS50089"/>
    </source>
</evidence>
<dbReference type="Pfam" id="PF13696">
    <property type="entry name" value="zf-CCHC_2"/>
    <property type="match status" value="1"/>
</dbReference>
<evidence type="ECO:0000259" key="9">
    <source>
        <dbReference type="PROSITE" id="PS50158"/>
    </source>
</evidence>
<dbReference type="InterPro" id="IPR033489">
    <property type="entry name" value="RBBP6"/>
</dbReference>
<keyword evidence="4" id="KW-0862">Zinc</keyword>
<evidence type="ECO:0000256" key="7">
    <source>
        <dbReference type="SAM" id="MobiDB-lite"/>
    </source>
</evidence>
<keyword evidence="13" id="KW-1185">Reference proteome</keyword>
<keyword evidence="5" id="KW-0539">Nucleus</keyword>
<evidence type="ECO:0000256" key="6">
    <source>
        <dbReference type="PROSITE-ProRule" id="PRU00047"/>
    </source>
</evidence>
<dbReference type="PROSITE" id="PS51282">
    <property type="entry name" value="DWNN"/>
    <property type="match status" value="1"/>
</dbReference>
<dbReference type="OrthoDB" id="106784at2759"/>
<dbReference type="CDD" id="cd16620">
    <property type="entry name" value="vRING-HC-C4C4_RBBP6"/>
    <property type="match status" value="1"/>
</dbReference>
<keyword evidence="3 6" id="KW-0863">Zinc-finger</keyword>
<evidence type="ECO:0000256" key="2">
    <source>
        <dbReference type="ARBA" id="ARBA00022723"/>
    </source>
</evidence>
<dbReference type="EMBL" id="CAADRA010006765">
    <property type="protein sequence ID" value="VFT96792.1"/>
    <property type="molecule type" value="Genomic_DNA"/>
</dbReference>
<feature type="compositionally biased region" description="Basic residues" evidence="7">
    <location>
        <begin position="537"/>
        <end position="546"/>
    </location>
</feature>
<keyword evidence="2" id="KW-0479">Metal-binding</keyword>
<dbReference type="Gene3D" id="3.10.20.90">
    <property type="entry name" value="Phosphatidylinositol 3-kinase Catalytic Subunit, Chain A, domain 1"/>
    <property type="match status" value="1"/>
</dbReference>
<feature type="compositionally biased region" description="Polar residues" evidence="7">
    <location>
        <begin position="650"/>
        <end position="666"/>
    </location>
</feature>
<feature type="compositionally biased region" description="Low complexity" evidence="7">
    <location>
        <begin position="427"/>
        <end position="452"/>
    </location>
</feature>
<dbReference type="Pfam" id="PF04564">
    <property type="entry name" value="U-box"/>
    <property type="match status" value="1"/>
</dbReference>
<evidence type="ECO:0000313" key="12">
    <source>
        <dbReference type="EMBL" id="VFT96792.1"/>
    </source>
</evidence>
<protein>
    <submittedName>
        <fullName evidence="12">Aste57867_20097 protein</fullName>
    </submittedName>
</protein>
<feature type="compositionally biased region" description="Basic and acidic residues" evidence="7">
    <location>
        <begin position="508"/>
        <end position="536"/>
    </location>
</feature>
<dbReference type="SMART" id="SM00184">
    <property type="entry name" value="RING"/>
    <property type="match status" value="1"/>
</dbReference>
<gene>
    <name evidence="12" type="primary">Aste57867_20097</name>
    <name evidence="11" type="ORF">As57867_020031</name>
    <name evidence="12" type="ORF">ASTE57867_20097</name>
</gene>
<evidence type="ECO:0000256" key="1">
    <source>
        <dbReference type="ARBA" id="ARBA00004123"/>
    </source>
</evidence>
<feature type="compositionally biased region" description="Basic and acidic residues" evidence="7">
    <location>
        <begin position="617"/>
        <end position="634"/>
    </location>
</feature>
<dbReference type="Gene3D" id="3.30.40.10">
    <property type="entry name" value="Zinc/RING finger domain, C3HC4 (zinc finger)"/>
    <property type="match status" value="1"/>
</dbReference>
<feature type="region of interest" description="Disordered" evidence="7">
    <location>
        <begin position="159"/>
        <end position="185"/>
    </location>
</feature>
<dbReference type="AlphaFoldDB" id="A0A485LEB1"/>
<dbReference type="GO" id="GO:0006397">
    <property type="term" value="P:mRNA processing"/>
    <property type="evidence" value="ECO:0007669"/>
    <property type="project" value="InterPro"/>
</dbReference>